<evidence type="ECO:0000256" key="5">
    <source>
        <dbReference type="ARBA" id="ARBA00038359"/>
    </source>
</evidence>
<evidence type="ECO:0000256" key="4">
    <source>
        <dbReference type="ARBA" id="ARBA00023136"/>
    </source>
</evidence>
<dbReference type="GO" id="GO:0016020">
    <property type="term" value="C:membrane"/>
    <property type="evidence" value="ECO:0007669"/>
    <property type="project" value="UniProtKB-SubCell"/>
</dbReference>
<evidence type="ECO:0000256" key="2">
    <source>
        <dbReference type="ARBA" id="ARBA00022692"/>
    </source>
</evidence>
<keyword evidence="4 7" id="KW-0472">Membrane</keyword>
<evidence type="ECO:0000256" key="3">
    <source>
        <dbReference type="ARBA" id="ARBA00022989"/>
    </source>
</evidence>
<keyword evidence="10" id="KW-1185">Reference proteome</keyword>
<dbReference type="InterPro" id="IPR049326">
    <property type="entry name" value="Rhodopsin_dom_fungi"/>
</dbReference>
<evidence type="ECO:0000256" key="7">
    <source>
        <dbReference type="SAM" id="Phobius"/>
    </source>
</evidence>
<dbReference type="AlphaFoldDB" id="A0A6A6RX10"/>
<evidence type="ECO:0000256" key="6">
    <source>
        <dbReference type="SAM" id="MobiDB-lite"/>
    </source>
</evidence>
<feature type="domain" description="Rhodopsin" evidence="8">
    <location>
        <begin position="35"/>
        <end position="277"/>
    </location>
</feature>
<protein>
    <recommendedName>
        <fullName evidence="8">Rhodopsin domain-containing protein</fullName>
    </recommendedName>
</protein>
<feature type="transmembrane region" description="Helical" evidence="7">
    <location>
        <begin position="253"/>
        <end position="273"/>
    </location>
</feature>
<feature type="transmembrane region" description="Helical" evidence="7">
    <location>
        <begin position="18"/>
        <end position="38"/>
    </location>
</feature>
<dbReference type="EMBL" id="MU006786">
    <property type="protein sequence ID" value="KAF2639675.1"/>
    <property type="molecule type" value="Genomic_DNA"/>
</dbReference>
<sequence>MATSIPDYPDYDRGPHLAAVYIVGCVVSFLFVASRLTARFSIAGVNIDDYCMCITWIAFIPLTVLVSIMCFEGGTRHLSYLAEEPEHLVYVTKLNWVAQPLAIFCLGSGKIAVALLELRLLNRASVWRRWSLHIASGWTAINTVIMIVLTFAQCENPAALWDRRLMETTRCWDPKVQSSFSIYGAAVHALIDFYLAVIPVTLVWKLQTELRKKLALCALLGCGSITGICAAIKASKLSTLNARSDFTWETFSLFLWTGIEIILLIICGSIPALKPIYAICMGRRTGTYAYRSGSRPITSSPQSKKSTTRPRGNSDSETRGIAMAGVAPHSGSAAVCSRISEDEAEMQIEYEKLSREKGIQVTRAVAVEAAV</sequence>
<reference evidence="9" key="1">
    <citation type="journal article" date="2020" name="Stud. Mycol.">
        <title>101 Dothideomycetes genomes: a test case for predicting lifestyles and emergence of pathogens.</title>
        <authorList>
            <person name="Haridas S."/>
            <person name="Albert R."/>
            <person name="Binder M."/>
            <person name="Bloem J."/>
            <person name="Labutti K."/>
            <person name="Salamov A."/>
            <person name="Andreopoulos B."/>
            <person name="Baker S."/>
            <person name="Barry K."/>
            <person name="Bills G."/>
            <person name="Bluhm B."/>
            <person name="Cannon C."/>
            <person name="Castanera R."/>
            <person name="Culley D."/>
            <person name="Daum C."/>
            <person name="Ezra D."/>
            <person name="Gonzalez J."/>
            <person name="Henrissat B."/>
            <person name="Kuo A."/>
            <person name="Liang C."/>
            <person name="Lipzen A."/>
            <person name="Lutzoni F."/>
            <person name="Magnuson J."/>
            <person name="Mondo S."/>
            <person name="Nolan M."/>
            <person name="Ohm R."/>
            <person name="Pangilinan J."/>
            <person name="Park H.-J."/>
            <person name="Ramirez L."/>
            <person name="Alfaro M."/>
            <person name="Sun H."/>
            <person name="Tritt A."/>
            <person name="Yoshinaga Y."/>
            <person name="Zwiers L.-H."/>
            <person name="Turgeon B."/>
            <person name="Goodwin S."/>
            <person name="Spatafora J."/>
            <person name="Crous P."/>
            <person name="Grigoriev I."/>
        </authorList>
    </citation>
    <scope>NUCLEOTIDE SEQUENCE</scope>
    <source>
        <strain evidence="9">CBS 473.64</strain>
    </source>
</reference>
<dbReference type="Pfam" id="PF20684">
    <property type="entry name" value="Fung_rhodopsin"/>
    <property type="match status" value="1"/>
</dbReference>
<accession>A0A6A6RX10</accession>
<comment type="similarity">
    <text evidence="5">Belongs to the SAT4 family.</text>
</comment>
<feature type="transmembrane region" description="Helical" evidence="7">
    <location>
        <begin position="94"/>
        <end position="118"/>
    </location>
</feature>
<evidence type="ECO:0000313" key="9">
    <source>
        <dbReference type="EMBL" id="KAF2639675.1"/>
    </source>
</evidence>
<dbReference type="PANTHER" id="PTHR33048">
    <property type="entry name" value="PTH11-LIKE INTEGRAL MEMBRANE PROTEIN (AFU_ORTHOLOGUE AFUA_5G11245)"/>
    <property type="match status" value="1"/>
</dbReference>
<feature type="transmembrane region" description="Helical" evidence="7">
    <location>
        <begin position="214"/>
        <end position="233"/>
    </location>
</feature>
<evidence type="ECO:0000313" key="10">
    <source>
        <dbReference type="Proteomes" id="UP000799753"/>
    </source>
</evidence>
<feature type="transmembrane region" description="Helical" evidence="7">
    <location>
        <begin position="50"/>
        <end position="74"/>
    </location>
</feature>
<keyword evidence="2 7" id="KW-0812">Transmembrane</keyword>
<feature type="region of interest" description="Disordered" evidence="6">
    <location>
        <begin position="291"/>
        <end position="318"/>
    </location>
</feature>
<dbReference type="PANTHER" id="PTHR33048:SF146">
    <property type="entry name" value="INTEGRAL MEMBRANE PROTEIN"/>
    <property type="match status" value="1"/>
</dbReference>
<name>A0A6A6RX10_9PLEO</name>
<dbReference type="OrthoDB" id="5331848at2759"/>
<dbReference type="Proteomes" id="UP000799753">
    <property type="component" value="Unassembled WGS sequence"/>
</dbReference>
<feature type="compositionally biased region" description="Polar residues" evidence="6">
    <location>
        <begin position="295"/>
        <end position="311"/>
    </location>
</feature>
<evidence type="ECO:0000256" key="1">
    <source>
        <dbReference type="ARBA" id="ARBA00004141"/>
    </source>
</evidence>
<feature type="transmembrane region" description="Helical" evidence="7">
    <location>
        <begin position="182"/>
        <end position="202"/>
    </location>
</feature>
<proteinExistence type="inferred from homology"/>
<organism evidence="9 10">
    <name type="scientific">Massarina eburnea CBS 473.64</name>
    <dbReference type="NCBI Taxonomy" id="1395130"/>
    <lineage>
        <taxon>Eukaryota</taxon>
        <taxon>Fungi</taxon>
        <taxon>Dikarya</taxon>
        <taxon>Ascomycota</taxon>
        <taxon>Pezizomycotina</taxon>
        <taxon>Dothideomycetes</taxon>
        <taxon>Pleosporomycetidae</taxon>
        <taxon>Pleosporales</taxon>
        <taxon>Massarineae</taxon>
        <taxon>Massarinaceae</taxon>
        <taxon>Massarina</taxon>
    </lineage>
</organism>
<gene>
    <name evidence="9" type="ORF">P280DRAFT_402157</name>
</gene>
<feature type="transmembrane region" description="Helical" evidence="7">
    <location>
        <begin position="130"/>
        <end position="152"/>
    </location>
</feature>
<comment type="subcellular location">
    <subcellularLocation>
        <location evidence="1">Membrane</location>
        <topology evidence="1">Multi-pass membrane protein</topology>
    </subcellularLocation>
</comment>
<dbReference type="InterPro" id="IPR052337">
    <property type="entry name" value="SAT4-like"/>
</dbReference>
<keyword evidence="3 7" id="KW-1133">Transmembrane helix</keyword>
<evidence type="ECO:0000259" key="8">
    <source>
        <dbReference type="Pfam" id="PF20684"/>
    </source>
</evidence>